<reference evidence="2" key="1">
    <citation type="submission" date="2014-04" db="EMBL/GenBank/DDBJ databases">
        <title>Evolutionary Origins and Diversification of the Mycorrhizal Mutualists.</title>
        <authorList>
            <consortium name="DOE Joint Genome Institute"/>
            <consortium name="Mycorrhizal Genomics Consortium"/>
            <person name="Kohler A."/>
            <person name="Kuo A."/>
            <person name="Nagy L.G."/>
            <person name="Floudas D."/>
            <person name="Copeland A."/>
            <person name="Barry K.W."/>
            <person name="Cichocki N."/>
            <person name="Veneault-Fourrey C."/>
            <person name="LaButti K."/>
            <person name="Lindquist E.A."/>
            <person name="Lipzen A."/>
            <person name="Lundell T."/>
            <person name="Morin E."/>
            <person name="Murat C."/>
            <person name="Riley R."/>
            <person name="Ohm R."/>
            <person name="Sun H."/>
            <person name="Tunlid A."/>
            <person name="Henrissat B."/>
            <person name="Grigoriev I.V."/>
            <person name="Hibbett D.S."/>
            <person name="Martin F."/>
        </authorList>
    </citation>
    <scope>NUCLEOTIDE SEQUENCE [LARGE SCALE GENOMIC DNA]</scope>
    <source>
        <strain evidence="2">FD-334 SS-4</strain>
    </source>
</reference>
<sequence length="381" mass="43334">MSDDPVSAPIYTINDDVLLYIITFNADMFSDDNALHTTRIASQVCRHWRDLMLESPSLWAKLIDMDRICKVRADKWREELVRRSGAAPLWIKANSSLTATFWARPAKHNVQFFYDFINGNWHRIQKLICARYFGFHLTRSSSMFLPAPLLEHCEASFELQSGVEISNTTPLFANHAPMLRSISFPCQHLNRKAPWLGHLHSMVFDRTYNVPDALAILVAAHSLQELKIDNISNRRRNVATSTFPIASLPHLKSLEYNTHNVSAATSIVEHVEIPANCSLSIRILRFDDSNQAEPHFRSISNRFTRHAEYALKANIFDKIVFNYQRKSRISFVCRATRPAQCALSISIPPFGAGSDLCCRPSTPSMVWGNIRLPSVCGNHTH</sequence>
<dbReference type="Gene3D" id="1.20.1280.50">
    <property type="match status" value="1"/>
</dbReference>
<gene>
    <name evidence="1" type="ORF">HYPSUDRAFT_44320</name>
</gene>
<evidence type="ECO:0000313" key="2">
    <source>
        <dbReference type="Proteomes" id="UP000054270"/>
    </source>
</evidence>
<dbReference type="EMBL" id="KN817578">
    <property type="protein sequence ID" value="KJA19379.1"/>
    <property type="molecule type" value="Genomic_DNA"/>
</dbReference>
<name>A0A0D2NKF9_HYPSF</name>
<dbReference type="Proteomes" id="UP000054270">
    <property type="component" value="Unassembled WGS sequence"/>
</dbReference>
<accession>A0A0D2NKF9</accession>
<protein>
    <recommendedName>
        <fullName evidence="3">F-box domain-containing protein</fullName>
    </recommendedName>
</protein>
<organism evidence="1 2">
    <name type="scientific">Hypholoma sublateritium (strain FD-334 SS-4)</name>
    <dbReference type="NCBI Taxonomy" id="945553"/>
    <lineage>
        <taxon>Eukaryota</taxon>
        <taxon>Fungi</taxon>
        <taxon>Dikarya</taxon>
        <taxon>Basidiomycota</taxon>
        <taxon>Agaricomycotina</taxon>
        <taxon>Agaricomycetes</taxon>
        <taxon>Agaricomycetidae</taxon>
        <taxon>Agaricales</taxon>
        <taxon>Agaricineae</taxon>
        <taxon>Strophariaceae</taxon>
        <taxon>Hypholoma</taxon>
    </lineage>
</organism>
<dbReference type="AlphaFoldDB" id="A0A0D2NKF9"/>
<dbReference type="OrthoDB" id="2869585at2759"/>
<evidence type="ECO:0000313" key="1">
    <source>
        <dbReference type="EMBL" id="KJA19379.1"/>
    </source>
</evidence>
<proteinExistence type="predicted"/>
<keyword evidence="2" id="KW-1185">Reference proteome</keyword>
<evidence type="ECO:0008006" key="3">
    <source>
        <dbReference type="Google" id="ProtNLM"/>
    </source>
</evidence>